<keyword evidence="5" id="KW-0808">Transferase</keyword>
<dbReference type="AlphaFoldDB" id="A0A7W7AHK8"/>
<dbReference type="PANTHER" id="PTHR45436:SF8">
    <property type="entry name" value="HISTIDINE KINASE"/>
    <property type="match status" value="1"/>
</dbReference>
<dbReference type="Gene3D" id="3.30.565.10">
    <property type="entry name" value="Histidine kinase-like ATPase, C-terminal domain"/>
    <property type="match status" value="1"/>
</dbReference>
<evidence type="ECO:0000256" key="10">
    <source>
        <dbReference type="ARBA" id="ARBA00023136"/>
    </source>
</evidence>
<dbReference type="InterPro" id="IPR036890">
    <property type="entry name" value="HATPase_C_sf"/>
</dbReference>
<evidence type="ECO:0000256" key="7">
    <source>
        <dbReference type="ARBA" id="ARBA00022777"/>
    </source>
</evidence>
<dbReference type="Gene3D" id="6.10.340.10">
    <property type="match status" value="1"/>
</dbReference>
<dbReference type="PROSITE" id="PS50109">
    <property type="entry name" value="HIS_KIN"/>
    <property type="match status" value="1"/>
</dbReference>
<feature type="transmembrane region" description="Helical" evidence="11">
    <location>
        <begin position="110"/>
        <end position="130"/>
    </location>
</feature>
<dbReference type="SMART" id="SM00304">
    <property type="entry name" value="HAMP"/>
    <property type="match status" value="1"/>
</dbReference>
<dbReference type="RefSeq" id="WP_184112707.1">
    <property type="nucleotide sequence ID" value="NZ_JACHNY010000002.1"/>
</dbReference>
<feature type="domain" description="Histidine kinase" evidence="12">
    <location>
        <begin position="192"/>
        <end position="400"/>
    </location>
</feature>
<evidence type="ECO:0000259" key="13">
    <source>
        <dbReference type="PROSITE" id="PS50885"/>
    </source>
</evidence>
<keyword evidence="8 11" id="KW-1133">Transmembrane helix</keyword>
<dbReference type="PROSITE" id="PS50885">
    <property type="entry name" value="HAMP"/>
    <property type="match status" value="1"/>
</dbReference>
<evidence type="ECO:0000256" key="6">
    <source>
        <dbReference type="ARBA" id="ARBA00022692"/>
    </source>
</evidence>
<name>A0A7W7AHK8_9SPHN</name>
<keyword evidence="4" id="KW-0597">Phosphoprotein</keyword>
<evidence type="ECO:0000256" key="3">
    <source>
        <dbReference type="ARBA" id="ARBA00012438"/>
    </source>
</evidence>
<evidence type="ECO:0000256" key="1">
    <source>
        <dbReference type="ARBA" id="ARBA00000085"/>
    </source>
</evidence>
<dbReference type="SMART" id="SM00388">
    <property type="entry name" value="HisKA"/>
    <property type="match status" value="1"/>
</dbReference>
<dbReference type="PANTHER" id="PTHR45436">
    <property type="entry name" value="SENSOR HISTIDINE KINASE YKOH"/>
    <property type="match status" value="1"/>
</dbReference>
<dbReference type="SUPFAM" id="SSF158472">
    <property type="entry name" value="HAMP domain-like"/>
    <property type="match status" value="1"/>
</dbReference>
<evidence type="ECO:0000256" key="11">
    <source>
        <dbReference type="SAM" id="Phobius"/>
    </source>
</evidence>
<dbReference type="GO" id="GO:0000155">
    <property type="term" value="F:phosphorelay sensor kinase activity"/>
    <property type="evidence" value="ECO:0007669"/>
    <property type="project" value="InterPro"/>
</dbReference>
<accession>A0A7W7AHK8</accession>
<keyword evidence="10 11" id="KW-0472">Membrane</keyword>
<evidence type="ECO:0000256" key="5">
    <source>
        <dbReference type="ARBA" id="ARBA00022679"/>
    </source>
</evidence>
<comment type="caution">
    <text evidence="14">The sequence shown here is derived from an EMBL/GenBank/DDBJ whole genome shotgun (WGS) entry which is preliminary data.</text>
</comment>
<dbReference type="SUPFAM" id="SSF47384">
    <property type="entry name" value="Homodimeric domain of signal transducing histidine kinase"/>
    <property type="match status" value="1"/>
</dbReference>
<keyword evidence="9" id="KW-0902">Two-component regulatory system</keyword>
<proteinExistence type="predicted"/>
<dbReference type="Gene3D" id="1.10.287.130">
    <property type="match status" value="1"/>
</dbReference>
<dbReference type="EC" id="2.7.13.3" evidence="3"/>
<dbReference type="InterPro" id="IPR050428">
    <property type="entry name" value="TCS_sensor_his_kinase"/>
</dbReference>
<dbReference type="EMBL" id="JACHNY010000002">
    <property type="protein sequence ID" value="MBB4617151.1"/>
    <property type="molecule type" value="Genomic_DNA"/>
</dbReference>
<evidence type="ECO:0000259" key="12">
    <source>
        <dbReference type="PROSITE" id="PS50109"/>
    </source>
</evidence>
<dbReference type="GO" id="GO:0005886">
    <property type="term" value="C:plasma membrane"/>
    <property type="evidence" value="ECO:0007669"/>
    <property type="project" value="TreeGrafter"/>
</dbReference>
<dbReference type="Pfam" id="PF02518">
    <property type="entry name" value="HATPase_c"/>
    <property type="match status" value="1"/>
</dbReference>
<dbReference type="InterPro" id="IPR005467">
    <property type="entry name" value="His_kinase_dom"/>
</dbReference>
<dbReference type="InterPro" id="IPR003661">
    <property type="entry name" value="HisK_dim/P_dom"/>
</dbReference>
<comment type="subcellular location">
    <subcellularLocation>
        <location evidence="2">Membrane</location>
    </subcellularLocation>
</comment>
<evidence type="ECO:0000256" key="2">
    <source>
        <dbReference type="ARBA" id="ARBA00004370"/>
    </source>
</evidence>
<comment type="catalytic activity">
    <reaction evidence="1">
        <text>ATP + protein L-histidine = ADP + protein N-phospho-L-histidine.</text>
        <dbReference type="EC" id="2.7.13.3"/>
    </reaction>
</comment>
<dbReference type="SUPFAM" id="SSF55874">
    <property type="entry name" value="ATPase domain of HSP90 chaperone/DNA topoisomerase II/histidine kinase"/>
    <property type="match status" value="1"/>
</dbReference>
<evidence type="ECO:0000256" key="8">
    <source>
        <dbReference type="ARBA" id="ARBA00022989"/>
    </source>
</evidence>
<organism evidence="14 15">
    <name type="scientific">Sphingomonas abaci</name>
    <dbReference type="NCBI Taxonomy" id="237611"/>
    <lineage>
        <taxon>Bacteria</taxon>
        <taxon>Pseudomonadati</taxon>
        <taxon>Pseudomonadota</taxon>
        <taxon>Alphaproteobacteria</taxon>
        <taxon>Sphingomonadales</taxon>
        <taxon>Sphingomonadaceae</taxon>
        <taxon>Sphingomonas</taxon>
    </lineage>
</organism>
<sequence length="400" mass="42152">MERQLGAHYARGGRDALRRAIEVRMATVGVPQGVVLLTDAAGRRIAGNVADWPPTVSPAQDHETIEIFRIGHDTPERMRVVATRLSGGERLLTGHVIERELRFARVMEDAMAVAMAMAVALAGLGAALAARMVEARLGRTVATAEAVAAGDLGRRVALDGSQDAFEALAVSVNAMLDRIAALMTELKVATDGLAHDLRSPLTRLRATLERALAASHDEAARSAVLRALDEGDRLLAMLDTALRITRAEAGLGREAFVAIDLAAMVRELVEMFEPLAEDRGMTIVASVPPTLPIVAHREILGQALANLVDNALKYGDGQVEVTAARVAGGVEVSVADDGPGIPADRRPEAMKRFGRLDAARSESGAGLGLTLAAAVAHLHDGRLELADNHPGLAARLTLGA</sequence>
<dbReference type="PRINTS" id="PR00344">
    <property type="entry name" value="BCTRLSENSOR"/>
</dbReference>
<evidence type="ECO:0000313" key="14">
    <source>
        <dbReference type="EMBL" id="MBB4617151.1"/>
    </source>
</evidence>
<dbReference type="InterPro" id="IPR003594">
    <property type="entry name" value="HATPase_dom"/>
</dbReference>
<evidence type="ECO:0000256" key="4">
    <source>
        <dbReference type="ARBA" id="ARBA00022553"/>
    </source>
</evidence>
<reference evidence="14 15" key="1">
    <citation type="submission" date="2020-08" db="EMBL/GenBank/DDBJ databases">
        <title>Genomic Encyclopedia of Type Strains, Phase IV (KMG-IV): sequencing the most valuable type-strain genomes for metagenomic binning, comparative biology and taxonomic classification.</title>
        <authorList>
            <person name="Goeker M."/>
        </authorList>
    </citation>
    <scope>NUCLEOTIDE SEQUENCE [LARGE SCALE GENOMIC DNA]</scope>
    <source>
        <strain evidence="14 15">DSM 15867</strain>
    </source>
</reference>
<gene>
    <name evidence="14" type="ORF">GGQ96_001271</name>
</gene>
<feature type="domain" description="HAMP" evidence="13">
    <location>
        <begin position="131"/>
        <end position="184"/>
    </location>
</feature>
<dbReference type="SMART" id="SM00387">
    <property type="entry name" value="HATPase_c"/>
    <property type="match status" value="1"/>
</dbReference>
<keyword evidence="15" id="KW-1185">Reference proteome</keyword>
<dbReference type="Proteomes" id="UP000574769">
    <property type="component" value="Unassembled WGS sequence"/>
</dbReference>
<dbReference type="Pfam" id="PF00512">
    <property type="entry name" value="HisKA"/>
    <property type="match status" value="1"/>
</dbReference>
<keyword evidence="6 11" id="KW-0812">Transmembrane</keyword>
<evidence type="ECO:0000313" key="15">
    <source>
        <dbReference type="Proteomes" id="UP000574769"/>
    </source>
</evidence>
<evidence type="ECO:0000256" key="9">
    <source>
        <dbReference type="ARBA" id="ARBA00023012"/>
    </source>
</evidence>
<dbReference type="CDD" id="cd00082">
    <property type="entry name" value="HisKA"/>
    <property type="match status" value="1"/>
</dbReference>
<keyword evidence="7 14" id="KW-0418">Kinase</keyword>
<dbReference type="InterPro" id="IPR004358">
    <property type="entry name" value="Sig_transdc_His_kin-like_C"/>
</dbReference>
<dbReference type="CDD" id="cd00075">
    <property type="entry name" value="HATPase"/>
    <property type="match status" value="1"/>
</dbReference>
<protein>
    <recommendedName>
        <fullName evidence="3">histidine kinase</fullName>
        <ecNumber evidence="3">2.7.13.3</ecNumber>
    </recommendedName>
</protein>
<dbReference type="InterPro" id="IPR036097">
    <property type="entry name" value="HisK_dim/P_sf"/>
</dbReference>
<dbReference type="InterPro" id="IPR003660">
    <property type="entry name" value="HAMP_dom"/>
</dbReference>